<dbReference type="InterPro" id="IPR012341">
    <property type="entry name" value="6hp_glycosidase-like_sf"/>
</dbReference>
<dbReference type="GO" id="GO:0030246">
    <property type="term" value="F:carbohydrate binding"/>
    <property type="evidence" value="ECO:0007669"/>
    <property type="project" value="InterPro"/>
</dbReference>
<evidence type="ECO:0000256" key="3">
    <source>
        <dbReference type="PIRSR" id="PIRSR036289-50"/>
    </source>
</evidence>
<dbReference type="InterPro" id="IPR005196">
    <property type="entry name" value="Glyco_hydro_65_N"/>
</dbReference>
<dbReference type="Gene3D" id="2.60.420.10">
    <property type="entry name" value="Maltose phosphorylase, domain 3"/>
    <property type="match status" value="1"/>
</dbReference>
<evidence type="ECO:0000259" key="7">
    <source>
        <dbReference type="Pfam" id="PF03636"/>
    </source>
</evidence>
<name>A0AA96FF37_9MICO</name>
<feature type="domain" description="Glycoside hydrolase family 65 N-terminal" evidence="7">
    <location>
        <begin position="17"/>
        <end position="265"/>
    </location>
</feature>
<dbReference type="Pfam" id="PF03632">
    <property type="entry name" value="Glyco_hydro_65m"/>
    <property type="match status" value="1"/>
</dbReference>
<dbReference type="RefSeq" id="WP_313545012.1">
    <property type="nucleotide sequence ID" value="NZ_CP134880.1"/>
</dbReference>
<dbReference type="InterPro" id="IPR005194">
    <property type="entry name" value="Glyco_hydro_65_C"/>
</dbReference>
<dbReference type="PIRSF" id="PIRSF036289">
    <property type="entry name" value="Glycosyl_hydrolase_malt_phosph"/>
    <property type="match status" value="1"/>
</dbReference>
<comment type="similarity">
    <text evidence="1">Belongs to the glycosyl hydrolase 65 family.</text>
</comment>
<keyword evidence="2" id="KW-0326">Glycosidase</keyword>
<dbReference type="InterPro" id="IPR037018">
    <property type="entry name" value="GH65_N"/>
</dbReference>
<dbReference type="KEGG" id="dcp:RN607_05875"/>
<dbReference type="GO" id="GO:0016757">
    <property type="term" value="F:glycosyltransferase activity"/>
    <property type="evidence" value="ECO:0007669"/>
    <property type="project" value="UniProtKB-ARBA"/>
</dbReference>
<feature type="binding site" evidence="4">
    <location>
        <begin position="590"/>
        <end position="591"/>
    </location>
    <ligand>
        <name>substrate</name>
    </ligand>
</feature>
<feature type="domain" description="Glycoside hydrolase family 65 central catalytic" evidence="5">
    <location>
        <begin position="321"/>
        <end position="677"/>
    </location>
</feature>
<evidence type="ECO:0000259" key="6">
    <source>
        <dbReference type="Pfam" id="PF03633"/>
    </source>
</evidence>
<reference evidence="8" key="1">
    <citation type="submission" date="2023-09" db="EMBL/GenBank/DDBJ databases">
        <title>Demequina sp. a novel bacteria isolated from Capsicum annuum.</title>
        <authorList>
            <person name="Humaira Z."/>
            <person name="Lee J."/>
            <person name="Cho D."/>
        </authorList>
    </citation>
    <scope>NUCLEOTIDE SEQUENCE</scope>
    <source>
        <strain evidence="8">PMTSA13</strain>
    </source>
</reference>
<evidence type="ECO:0000256" key="2">
    <source>
        <dbReference type="ARBA" id="ARBA00023295"/>
    </source>
</evidence>
<dbReference type="PANTHER" id="PTHR11051:SF14">
    <property type="entry name" value="MALTOSE PHOSPHORYLASE"/>
    <property type="match status" value="1"/>
</dbReference>
<proteinExistence type="inferred from homology"/>
<organism evidence="8">
    <name type="scientific">Demequina capsici</name>
    <dbReference type="NCBI Taxonomy" id="3075620"/>
    <lineage>
        <taxon>Bacteria</taxon>
        <taxon>Bacillati</taxon>
        <taxon>Actinomycetota</taxon>
        <taxon>Actinomycetes</taxon>
        <taxon>Micrococcales</taxon>
        <taxon>Demequinaceae</taxon>
        <taxon>Demequina</taxon>
    </lineage>
</organism>
<dbReference type="GO" id="GO:0005975">
    <property type="term" value="P:carbohydrate metabolic process"/>
    <property type="evidence" value="ECO:0007669"/>
    <property type="project" value="InterPro"/>
</dbReference>
<evidence type="ECO:0000313" key="8">
    <source>
        <dbReference type="EMBL" id="WNM28532.1"/>
    </source>
</evidence>
<feature type="binding site" evidence="4">
    <location>
        <begin position="356"/>
        <end position="357"/>
    </location>
    <ligand>
        <name>substrate</name>
    </ligand>
</feature>
<dbReference type="Gene3D" id="1.50.10.10">
    <property type="match status" value="1"/>
</dbReference>
<dbReference type="Pfam" id="PF03633">
    <property type="entry name" value="Glyco_hydro_65C"/>
    <property type="match status" value="1"/>
</dbReference>
<dbReference type="Gene3D" id="2.70.98.40">
    <property type="entry name" value="Glycoside hydrolase, family 65, N-terminal domain"/>
    <property type="match status" value="1"/>
</dbReference>
<dbReference type="SUPFAM" id="SSF48208">
    <property type="entry name" value="Six-hairpin glycosidases"/>
    <property type="match status" value="1"/>
</dbReference>
<dbReference type="InterPro" id="IPR005195">
    <property type="entry name" value="Glyco_hydro_65_M"/>
</dbReference>
<dbReference type="SUPFAM" id="SSF74650">
    <property type="entry name" value="Galactose mutarotase-like"/>
    <property type="match status" value="1"/>
</dbReference>
<dbReference type="GO" id="GO:0004553">
    <property type="term" value="F:hydrolase activity, hydrolyzing O-glycosyl compounds"/>
    <property type="evidence" value="ECO:0007669"/>
    <property type="project" value="TreeGrafter"/>
</dbReference>
<evidence type="ECO:0000259" key="5">
    <source>
        <dbReference type="Pfam" id="PF03632"/>
    </source>
</evidence>
<feature type="active site" description="Proton donor" evidence="3">
    <location>
        <position position="485"/>
    </location>
</feature>
<sequence length="760" mass="85268">MSTGIFDIDPWAVSVRGLDPARVRLVESVMATGNGHMGMRGNFEEGYSGDSHLGTYLAGVWFPDRTRVGWWKNGYPHYFGKVVNAVNFAAVRIAVDGVPVDLATVPCSDFEMRLDMRAGVLTREFRCRVAGVTLRLRLERFLSVVTPELSFQRVEIDVLEGEGVLEVTPLLDGDVHNLDSNYGEQFWAPDPTWGVGASALTFQTVPNPFGTPRFTVTAAMEASLSGLDETSRWRDEWSVGTTWSGPVAPGSAVVLHKTVAVVTSRDHEPDVHLATTARLLGDAALQDHSAHRAAQAAAWAERWQLADVEILGDEPAQQGIRFTIFQLLSTYYGEDERLNIGPKGFTGEKYGGATYWDTEAFLFPMYMSIAEPEVAQSLLRYRHRQLPQARHNAAQQGLPGALYPMVTFDGVECHNEWEITFEEIHRNGAIAYAIRHYTEHTGDRSYLEGEGIEVLVEIARFWAGRVHRSSSTGAFMIHGVTGPNEYENNVSNNWYTNYLARWVLRFTSATLSELSDQRRAELAVPLEERERWTEIADEMYLPYDERLGVHVQHDTFLDKALAPVDAIPEGDRPINQHWSWDRILRSCYIKQADVLQGLYLFADDFSQEQISRDFDFYEPMTVHESSLSASLHAVLASSLGRHEKAMELYRRSARLDLDNYNQDTEDGLHITSMSGSWLAIVQGFGGMRVGADGLRFAPFCPQGWQGFGFSVRYRGRVISVQVGPESTEYRLVEGDAVDIRVDADVVRLAVDTVVRHRNVS</sequence>
<keyword evidence="8" id="KW-0378">Hydrolase</keyword>
<dbReference type="InterPro" id="IPR011013">
    <property type="entry name" value="Gal_mutarotase_sf_dom"/>
</dbReference>
<dbReference type="PANTHER" id="PTHR11051">
    <property type="entry name" value="GLYCOSYL HYDROLASE-RELATED"/>
    <property type="match status" value="1"/>
</dbReference>
<evidence type="ECO:0000256" key="4">
    <source>
        <dbReference type="PIRSR" id="PIRSR036289-51"/>
    </source>
</evidence>
<evidence type="ECO:0000256" key="1">
    <source>
        <dbReference type="ARBA" id="ARBA00006768"/>
    </source>
</evidence>
<dbReference type="InterPro" id="IPR008928">
    <property type="entry name" value="6-hairpin_glycosidase_sf"/>
</dbReference>
<feature type="domain" description="Glycoside hydrolase family 65 C-terminal" evidence="6">
    <location>
        <begin position="687"/>
        <end position="747"/>
    </location>
</feature>
<accession>A0AA96FF37</accession>
<gene>
    <name evidence="8" type="ORF">RN607_05875</name>
</gene>
<dbReference type="NCBIfam" id="NF010380">
    <property type="entry name" value="PRK13807.1"/>
    <property type="match status" value="1"/>
</dbReference>
<dbReference type="AlphaFoldDB" id="A0AA96FF37"/>
<dbReference type="EMBL" id="CP134880">
    <property type="protein sequence ID" value="WNM28532.1"/>
    <property type="molecule type" value="Genomic_DNA"/>
</dbReference>
<dbReference type="InterPro" id="IPR017045">
    <property type="entry name" value="Malt_Pase/Glycosyl_Hdrlase"/>
</dbReference>
<protein>
    <submittedName>
        <fullName evidence="8">Family 65 glycosyl hydrolase domain-containing protein</fullName>
    </submittedName>
</protein>
<dbReference type="Proteomes" id="UP001303408">
    <property type="component" value="Chromosome"/>
</dbReference>
<dbReference type="Pfam" id="PF03636">
    <property type="entry name" value="Glyco_hydro_65N"/>
    <property type="match status" value="1"/>
</dbReference>